<dbReference type="Proteomes" id="UP000533080">
    <property type="component" value="Unassembled WGS sequence"/>
</dbReference>
<sequence>METLVTRLLSLRVGMPRELGVAGAASPLERPWTSAIFKEPVTGPVWLSRTGLAGDGQADRKVHGGPEKAVFAYPVTHYDFWRERLARADVGPGAFGENWVLSQVTEADVCIGDVLRVGGARVQISQPRQPCWKPARRWGQRDLSLLLQQTGRTGWYYRVLEEGPVQEGDAMALLERPFPTFTIAFANHAMHGHAPEDAARLAECPLLTPNWRDSLRRRAQGNRGDDRPRLVGPNSAH</sequence>
<dbReference type="AlphaFoldDB" id="A0A7Y4MSL8"/>
<evidence type="ECO:0000313" key="4">
    <source>
        <dbReference type="Proteomes" id="UP000533080"/>
    </source>
</evidence>
<dbReference type="Gene3D" id="2.40.33.20">
    <property type="entry name" value="PK beta-barrel domain-like"/>
    <property type="match status" value="1"/>
</dbReference>
<dbReference type="InterPro" id="IPR052353">
    <property type="entry name" value="Benzoxazolinone_Detox_Enz"/>
</dbReference>
<feature type="domain" description="MOSC" evidence="2">
    <location>
        <begin position="39"/>
        <end position="174"/>
    </location>
</feature>
<dbReference type="InterPro" id="IPR005302">
    <property type="entry name" value="MoCF_Sase_C"/>
</dbReference>
<gene>
    <name evidence="3" type="ORF">HNV28_21080</name>
</gene>
<dbReference type="PANTHER" id="PTHR30212">
    <property type="entry name" value="PROTEIN YIIM"/>
    <property type="match status" value="1"/>
</dbReference>
<evidence type="ECO:0000313" key="3">
    <source>
        <dbReference type="EMBL" id="NOJ80789.1"/>
    </source>
</evidence>
<dbReference type="Pfam" id="PF03475">
    <property type="entry name" value="YiiM_3-alpha"/>
    <property type="match status" value="1"/>
</dbReference>
<dbReference type="PANTHER" id="PTHR30212:SF2">
    <property type="entry name" value="PROTEIN YIIM"/>
    <property type="match status" value="1"/>
</dbReference>
<dbReference type="GO" id="GO:0003824">
    <property type="term" value="F:catalytic activity"/>
    <property type="evidence" value="ECO:0007669"/>
    <property type="project" value="InterPro"/>
</dbReference>
<dbReference type="RefSeq" id="WP_171442920.1">
    <property type="nucleotide sequence ID" value="NZ_JABFNT010000067.1"/>
</dbReference>
<accession>A0A7Y4MSL8</accession>
<organism evidence="3 4">
    <name type="scientific">Myxococcus xanthus</name>
    <dbReference type="NCBI Taxonomy" id="34"/>
    <lineage>
        <taxon>Bacteria</taxon>
        <taxon>Pseudomonadati</taxon>
        <taxon>Myxococcota</taxon>
        <taxon>Myxococcia</taxon>
        <taxon>Myxococcales</taxon>
        <taxon>Cystobacterineae</taxon>
        <taxon>Myxococcaceae</taxon>
        <taxon>Myxococcus</taxon>
    </lineage>
</organism>
<dbReference type="Pfam" id="PF03473">
    <property type="entry name" value="MOSC"/>
    <property type="match status" value="1"/>
</dbReference>
<evidence type="ECO:0000259" key="2">
    <source>
        <dbReference type="PROSITE" id="PS51340"/>
    </source>
</evidence>
<dbReference type="InterPro" id="IPR005163">
    <property type="entry name" value="Tri_helical_YiiM-like"/>
</dbReference>
<comment type="caution">
    <text evidence="3">The sequence shown here is derived from an EMBL/GenBank/DDBJ whole genome shotgun (WGS) entry which is preliminary data.</text>
</comment>
<dbReference type="SUPFAM" id="SSF50800">
    <property type="entry name" value="PK beta-barrel domain-like"/>
    <property type="match status" value="1"/>
</dbReference>
<proteinExistence type="predicted"/>
<dbReference type="PROSITE" id="PS51340">
    <property type="entry name" value="MOSC"/>
    <property type="match status" value="1"/>
</dbReference>
<feature type="region of interest" description="Disordered" evidence="1">
    <location>
        <begin position="215"/>
        <end position="237"/>
    </location>
</feature>
<name>A0A7Y4MSL8_MYXXA</name>
<evidence type="ECO:0000256" key="1">
    <source>
        <dbReference type="SAM" id="MobiDB-lite"/>
    </source>
</evidence>
<dbReference type="GO" id="GO:0030170">
    <property type="term" value="F:pyridoxal phosphate binding"/>
    <property type="evidence" value="ECO:0007669"/>
    <property type="project" value="InterPro"/>
</dbReference>
<dbReference type="EMBL" id="JABFNT010000067">
    <property type="protein sequence ID" value="NOJ80789.1"/>
    <property type="molecule type" value="Genomic_DNA"/>
</dbReference>
<reference evidence="3 4" key="1">
    <citation type="submission" date="2020-05" db="EMBL/GenBank/DDBJ databases">
        <authorList>
            <person name="Whitworth D."/>
        </authorList>
    </citation>
    <scope>NUCLEOTIDE SEQUENCE [LARGE SCALE GENOMIC DNA]</scope>
    <source>
        <strain evidence="3 4">AM005</strain>
    </source>
</reference>
<dbReference type="GO" id="GO:0030151">
    <property type="term" value="F:molybdenum ion binding"/>
    <property type="evidence" value="ECO:0007669"/>
    <property type="project" value="InterPro"/>
</dbReference>
<protein>
    <submittedName>
        <fullName evidence="3">MOSC domain-containing protein</fullName>
    </submittedName>
</protein>
<dbReference type="InterPro" id="IPR011037">
    <property type="entry name" value="Pyrv_Knase-like_insert_dom_sf"/>
</dbReference>